<dbReference type="RefSeq" id="WP_008874830.1">
    <property type="nucleotide sequence ID" value="NZ_CAUM01000080.1"/>
</dbReference>
<evidence type="ECO:0000313" key="1">
    <source>
        <dbReference type="EMBL" id="CCV05887.1"/>
    </source>
</evidence>
<proteinExistence type="predicted"/>
<dbReference type="STRING" id="1297569.MESS2_1700014"/>
<protein>
    <submittedName>
        <fullName evidence="1">Uncharacterized protein</fullName>
    </submittedName>
</protein>
<accession>M5ENJ1</accession>
<gene>
    <name evidence="1" type="ORF">MESS2_1700014</name>
</gene>
<organism evidence="1 2">
    <name type="scientific">Mesorhizobium metallidurans STM 2683</name>
    <dbReference type="NCBI Taxonomy" id="1297569"/>
    <lineage>
        <taxon>Bacteria</taxon>
        <taxon>Pseudomonadati</taxon>
        <taxon>Pseudomonadota</taxon>
        <taxon>Alphaproteobacteria</taxon>
        <taxon>Hyphomicrobiales</taxon>
        <taxon>Phyllobacteriaceae</taxon>
        <taxon>Mesorhizobium</taxon>
    </lineage>
</organism>
<reference evidence="1 2" key="1">
    <citation type="submission" date="2013-02" db="EMBL/GenBank/DDBJ databases">
        <authorList>
            <person name="Genoscope - CEA"/>
        </authorList>
    </citation>
    <scope>NUCLEOTIDE SEQUENCE [LARGE SCALE GENOMIC DNA]</scope>
    <source>
        <strain evidence="1 2">STM 2683</strain>
    </source>
</reference>
<dbReference type="EMBL" id="CAUM01000080">
    <property type="protein sequence ID" value="CCV05887.1"/>
    <property type="molecule type" value="Genomic_DNA"/>
</dbReference>
<keyword evidence="2" id="KW-1185">Reference proteome</keyword>
<dbReference type="eggNOG" id="ENOG502Z9IV">
    <property type="taxonomic scope" value="Bacteria"/>
</dbReference>
<evidence type="ECO:0000313" key="2">
    <source>
        <dbReference type="Proteomes" id="UP000012062"/>
    </source>
</evidence>
<sequence length="138" mass="15321">MTPIPVEEDIVSLSAILLDNGYHDALQAAKRKVDAVTVVDETLLIPFKARAFLDLTARAEAGEKIDGKNIKKHRNDVFRLAQLLPKDASIKLTDSIREDLRKFLDAAQADETLDARVFEVSFKRDEAVALLRSAYGLA</sequence>
<dbReference type="OrthoDB" id="9795020at2"/>
<dbReference type="AlphaFoldDB" id="M5ENJ1"/>
<comment type="caution">
    <text evidence="1">The sequence shown here is derived from an EMBL/GenBank/DDBJ whole genome shotgun (WGS) entry which is preliminary data.</text>
</comment>
<dbReference type="Proteomes" id="UP000012062">
    <property type="component" value="Unassembled WGS sequence"/>
</dbReference>
<name>M5ENJ1_9HYPH</name>